<evidence type="ECO:0000256" key="5">
    <source>
        <dbReference type="SAM" id="MobiDB-lite"/>
    </source>
</evidence>
<evidence type="ECO:0000256" key="4">
    <source>
        <dbReference type="ARBA" id="ARBA00022807"/>
    </source>
</evidence>
<reference evidence="8" key="1">
    <citation type="journal article" date="2019" name="Int. J. Syst. Evol. Microbiol.">
        <title>The Global Catalogue of Microorganisms (GCM) 10K type strain sequencing project: providing services to taxonomists for standard genome sequencing and annotation.</title>
        <authorList>
            <consortium name="The Broad Institute Genomics Platform"/>
            <consortium name="The Broad Institute Genome Sequencing Center for Infectious Disease"/>
            <person name="Wu L."/>
            <person name="Ma J."/>
        </authorList>
    </citation>
    <scope>NUCLEOTIDE SEQUENCE [LARGE SCALE GENOMIC DNA]</scope>
    <source>
        <strain evidence="8">NBRC 108565</strain>
    </source>
</reference>
<dbReference type="InterPro" id="IPR038765">
    <property type="entry name" value="Papain-like_cys_pep_sf"/>
</dbReference>
<accession>A0ABM8G3P9</accession>
<dbReference type="PANTHER" id="PTHR47053:SF1">
    <property type="entry name" value="MUREIN DD-ENDOPEPTIDASE MEPH-RELATED"/>
    <property type="match status" value="1"/>
</dbReference>
<evidence type="ECO:0000259" key="6">
    <source>
        <dbReference type="PROSITE" id="PS51935"/>
    </source>
</evidence>
<keyword evidence="3" id="KW-0378">Hydrolase</keyword>
<keyword evidence="8" id="KW-1185">Reference proteome</keyword>
<keyword evidence="2" id="KW-0645">Protease</keyword>
<feature type="region of interest" description="Disordered" evidence="5">
    <location>
        <begin position="106"/>
        <end position="176"/>
    </location>
</feature>
<organism evidence="7 8">
    <name type="scientific">Paraoerskovia sediminicola</name>
    <dbReference type="NCBI Taxonomy" id="1138587"/>
    <lineage>
        <taxon>Bacteria</taxon>
        <taxon>Bacillati</taxon>
        <taxon>Actinomycetota</taxon>
        <taxon>Actinomycetes</taxon>
        <taxon>Micrococcales</taxon>
        <taxon>Cellulomonadaceae</taxon>
        <taxon>Paraoerskovia</taxon>
    </lineage>
</organism>
<dbReference type="EMBL" id="AP027729">
    <property type="protein sequence ID" value="BDZ42676.1"/>
    <property type="molecule type" value="Genomic_DNA"/>
</dbReference>
<dbReference type="PANTHER" id="PTHR47053">
    <property type="entry name" value="MUREIN DD-ENDOPEPTIDASE MEPH-RELATED"/>
    <property type="match status" value="1"/>
</dbReference>
<gene>
    <name evidence="7" type="ORF">GCM10025865_19750</name>
</gene>
<feature type="domain" description="NlpC/P60" evidence="6">
    <location>
        <begin position="180"/>
        <end position="291"/>
    </location>
</feature>
<dbReference type="SUPFAM" id="SSF54001">
    <property type="entry name" value="Cysteine proteinases"/>
    <property type="match status" value="1"/>
</dbReference>
<dbReference type="InterPro" id="IPR000064">
    <property type="entry name" value="NLP_P60_dom"/>
</dbReference>
<feature type="region of interest" description="Disordered" evidence="5">
    <location>
        <begin position="1"/>
        <end position="32"/>
    </location>
</feature>
<comment type="similarity">
    <text evidence="1">Belongs to the peptidase C40 family.</text>
</comment>
<evidence type="ECO:0000256" key="3">
    <source>
        <dbReference type="ARBA" id="ARBA00022801"/>
    </source>
</evidence>
<evidence type="ECO:0000256" key="1">
    <source>
        <dbReference type="ARBA" id="ARBA00007074"/>
    </source>
</evidence>
<dbReference type="InterPro" id="IPR051202">
    <property type="entry name" value="Peptidase_C40"/>
</dbReference>
<evidence type="ECO:0000313" key="8">
    <source>
        <dbReference type="Proteomes" id="UP001321475"/>
    </source>
</evidence>
<keyword evidence="4" id="KW-0788">Thiol protease</keyword>
<protein>
    <recommendedName>
        <fullName evidence="6">NlpC/P60 domain-containing protein</fullName>
    </recommendedName>
</protein>
<proteinExistence type="inferred from homology"/>
<dbReference type="Pfam" id="PF00877">
    <property type="entry name" value="NLPC_P60"/>
    <property type="match status" value="1"/>
</dbReference>
<sequence>MSVSTTARHRAARRPMAASVAESAKNLSNSTAARRTAVVAASSGLLVSMIAASPATAAPVNQDSGKLSSVDTSTLTAEARQALEAAPAVVVDSKLSWDIEVADIDVTPAPEPEPEPEPEPVRVQQTSRTAERTTTESSSSESSSSQSSSSDSSSSESSSSSSSSESSSSESSNDSAAPAAAANSSIISIASRYVGVPYVYGGSTPSGFDCSGFTQYVFAQAGISLPRSSGAQGSVGTRISRSQAQPGDLIWTPGHIAIYAGGNTQIDAPRPGKTIQFRNIWQSNPTFIRVG</sequence>
<evidence type="ECO:0000313" key="7">
    <source>
        <dbReference type="EMBL" id="BDZ42676.1"/>
    </source>
</evidence>
<dbReference type="PROSITE" id="PS51935">
    <property type="entry name" value="NLPC_P60"/>
    <property type="match status" value="1"/>
</dbReference>
<feature type="compositionally biased region" description="Low complexity" evidence="5">
    <location>
        <begin position="136"/>
        <end position="176"/>
    </location>
</feature>
<dbReference type="Gene3D" id="3.90.1720.10">
    <property type="entry name" value="endopeptidase domain like (from Nostoc punctiforme)"/>
    <property type="match status" value="1"/>
</dbReference>
<name>A0ABM8G3P9_9CELL</name>
<evidence type="ECO:0000256" key="2">
    <source>
        <dbReference type="ARBA" id="ARBA00022670"/>
    </source>
</evidence>
<dbReference type="Proteomes" id="UP001321475">
    <property type="component" value="Chromosome"/>
</dbReference>